<keyword evidence="2" id="KW-0964">Secreted</keyword>
<evidence type="ECO:0000313" key="4">
    <source>
        <dbReference type="EMBL" id="OYQ33476.1"/>
    </source>
</evidence>
<dbReference type="PRINTS" id="PR00313">
    <property type="entry name" value="CABNDNGRPT"/>
</dbReference>
<dbReference type="OrthoDB" id="5469761at2"/>
<evidence type="ECO:0000256" key="3">
    <source>
        <dbReference type="SAM" id="MobiDB-lite"/>
    </source>
</evidence>
<dbReference type="GO" id="GO:0005509">
    <property type="term" value="F:calcium ion binding"/>
    <property type="evidence" value="ECO:0007669"/>
    <property type="project" value="InterPro"/>
</dbReference>
<sequence length="485" mass="49878">MTTPRPQAAPGRSLTGTSSAERLTGTMDDDTLNGAAGNDTLDGGDGNDLVVFDHLLAINTGLTLTISTDRISITGGEVDTLISIEQVHLTGTRFSDVITGSDRPEKLDGLTGADTIAGGPGDDTIIGGANVDSLTGGEGRDQFWFYGPDAGGYDRITDFNTEDALLFHRNTGGQWLWLPISAVSPGTGAGLLAGQVHVQVITGGVQLLIGLDDSAGFDMGVGLAGTYVLTDFEAVAGQVRLATARNLTGTAGDDLLLGSRFADTLSAGAGDDRLFGGAGADVLTGGPGIDAAGMKLAFAEVTISRLPDGSTQVTTMEAGLAVTDRLIDMELLYLSDRVVLLTPAATEAPTAGLVLGFSEAGYLAANPDVAAAVAAGGFASGLAHYNAFGKGEARSTTVLFDPDWYLARNPDVAVAVAQRATTALDHYLINGWREGRDPSAAFDTSAYLDRNPDVAVAGVNPLVHFIGWGMNEGRIITAADSAWIG</sequence>
<protein>
    <recommendedName>
        <fullName evidence="6">Peptidase M10 serralysin C-terminal domain-containing protein</fullName>
    </recommendedName>
</protein>
<accession>A0A255YW61</accession>
<dbReference type="InterPro" id="IPR011049">
    <property type="entry name" value="Serralysin-like_metalloprot_C"/>
</dbReference>
<dbReference type="AlphaFoldDB" id="A0A255YW61"/>
<evidence type="ECO:0000313" key="5">
    <source>
        <dbReference type="Proteomes" id="UP000216998"/>
    </source>
</evidence>
<dbReference type="PANTHER" id="PTHR38340:SF1">
    <property type="entry name" value="S-LAYER PROTEIN"/>
    <property type="match status" value="1"/>
</dbReference>
<dbReference type="RefSeq" id="WP_094456919.1">
    <property type="nucleotide sequence ID" value="NZ_NOXU01000030.1"/>
</dbReference>
<proteinExistence type="predicted"/>
<dbReference type="SUPFAM" id="SSF51120">
    <property type="entry name" value="beta-Roll"/>
    <property type="match status" value="3"/>
</dbReference>
<dbReference type="PANTHER" id="PTHR38340">
    <property type="entry name" value="S-LAYER PROTEIN"/>
    <property type="match status" value="1"/>
</dbReference>
<gene>
    <name evidence="4" type="ORF">CHU95_13830</name>
</gene>
<dbReference type="PROSITE" id="PS00330">
    <property type="entry name" value="HEMOLYSIN_CALCIUM"/>
    <property type="match status" value="4"/>
</dbReference>
<dbReference type="InterPro" id="IPR050557">
    <property type="entry name" value="RTX_toxin/Mannuronan_C5-epim"/>
</dbReference>
<evidence type="ECO:0000256" key="1">
    <source>
        <dbReference type="ARBA" id="ARBA00004613"/>
    </source>
</evidence>
<dbReference type="InterPro" id="IPR001343">
    <property type="entry name" value="Hemolysn_Ca-bd"/>
</dbReference>
<organism evidence="4 5">
    <name type="scientific">Niveispirillum lacus</name>
    <dbReference type="NCBI Taxonomy" id="1981099"/>
    <lineage>
        <taxon>Bacteria</taxon>
        <taxon>Pseudomonadati</taxon>
        <taxon>Pseudomonadota</taxon>
        <taxon>Alphaproteobacteria</taxon>
        <taxon>Rhodospirillales</taxon>
        <taxon>Azospirillaceae</taxon>
        <taxon>Niveispirillum</taxon>
    </lineage>
</organism>
<dbReference type="GO" id="GO:0005576">
    <property type="term" value="C:extracellular region"/>
    <property type="evidence" value="ECO:0007669"/>
    <property type="project" value="UniProtKB-SubCell"/>
</dbReference>
<dbReference type="Pfam" id="PF00353">
    <property type="entry name" value="HemolysinCabind"/>
    <property type="match status" value="3"/>
</dbReference>
<keyword evidence="5" id="KW-1185">Reference proteome</keyword>
<reference evidence="4 5" key="1">
    <citation type="submission" date="2017-07" db="EMBL/GenBank/DDBJ databases">
        <title>Niveispirillum cyanobacteriorum sp. nov., isolated from cyanobacterial aggregates in a eutrophic lake.</title>
        <authorList>
            <person name="Cai H."/>
        </authorList>
    </citation>
    <scope>NUCLEOTIDE SEQUENCE [LARGE SCALE GENOMIC DNA]</scope>
    <source>
        <strain evidence="5">TH1-14</strain>
    </source>
</reference>
<dbReference type="Proteomes" id="UP000216998">
    <property type="component" value="Unassembled WGS sequence"/>
</dbReference>
<dbReference type="InterPro" id="IPR018511">
    <property type="entry name" value="Hemolysin-typ_Ca-bd_CS"/>
</dbReference>
<dbReference type="Gene3D" id="2.150.10.10">
    <property type="entry name" value="Serralysin-like metalloprotease, C-terminal"/>
    <property type="match status" value="2"/>
</dbReference>
<evidence type="ECO:0008006" key="6">
    <source>
        <dbReference type="Google" id="ProtNLM"/>
    </source>
</evidence>
<name>A0A255YW61_9PROT</name>
<comment type="subcellular location">
    <subcellularLocation>
        <location evidence="1">Secreted</location>
    </subcellularLocation>
</comment>
<evidence type="ECO:0000256" key="2">
    <source>
        <dbReference type="ARBA" id="ARBA00022525"/>
    </source>
</evidence>
<feature type="region of interest" description="Disordered" evidence="3">
    <location>
        <begin position="1"/>
        <end position="39"/>
    </location>
</feature>
<dbReference type="EMBL" id="NOXU01000030">
    <property type="protein sequence ID" value="OYQ33476.1"/>
    <property type="molecule type" value="Genomic_DNA"/>
</dbReference>
<comment type="caution">
    <text evidence="4">The sequence shown here is derived from an EMBL/GenBank/DDBJ whole genome shotgun (WGS) entry which is preliminary data.</text>
</comment>